<feature type="transmembrane region" description="Helical" evidence="5">
    <location>
        <begin position="36"/>
        <end position="57"/>
    </location>
</feature>
<evidence type="ECO:0000256" key="1">
    <source>
        <dbReference type="ARBA" id="ARBA00004141"/>
    </source>
</evidence>
<gene>
    <name evidence="7" type="ORF">D1B31_07300</name>
</gene>
<name>A0A417YW91_9BACI</name>
<dbReference type="Pfam" id="PF04893">
    <property type="entry name" value="Yip1"/>
    <property type="match status" value="1"/>
</dbReference>
<dbReference type="GO" id="GO:0016020">
    <property type="term" value="C:membrane"/>
    <property type="evidence" value="ECO:0007669"/>
    <property type="project" value="UniProtKB-SubCell"/>
</dbReference>
<evidence type="ECO:0000313" key="7">
    <source>
        <dbReference type="EMBL" id="RHW41521.1"/>
    </source>
</evidence>
<evidence type="ECO:0000256" key="5">
    <source>
        <dbReference type="SAM" id="Phobius"/>
    </source>
</evidence>
<dbReference type="Proteomes" id="UP000284416">
    <property type="component" value="Unassembled WGS sequence"/>
</dbReference>
<feature type="transmembrane region" description="Helical" evidence="5">
    <location>
        <begin position="194"/>
        <end position="217"/>
    </location>
</feature>
<feature type="transmembrane region" description="Helical" evidence="5">
    <location>
        <begin position="119"/>
        <end position="144"/>
    </location>
</feature>
<feature type="transmembrane region" description="Helical" evidence="5">
    <location>
        <begin position="164"/>
        <end position="182"/>
    </location>
</feature>
<organism evidence="7 8">
    <name type="scientific">Neobacillus notoginsengisoli</name>
    <dbReference type="NCBI Taxonomy" id="1578198"/>
    <lineage>
        <taxon>Bacteria</taxon>
        <taxon>Bacillati</taxon>
        <taxon>Bacillota</taxon>
        <taxon>Bacilli</taxon>
        <taxon>Bacillales</taxon>
        <taxon>Bacillaceae</taxon>
        <taxon>Neobacillus</taxon>
    </lineage>
</organism>
<feature type="transmembrane region" description="Helical" evidence="5">
    <location>
        <begin position="82"/>
        <end position="107"/>
    </location>
</feature>
<evidence type="ECO:0000259" key="6">
    <source>
        <dbReference type="Pfam" id="PF04893"/>
    </source>
</evidence>
<evidence type="ECO:0000256" key="4">
    <source>
        <dbReference type="ARBA" id="ARBA00023136"/>
    </source>
</evidence>
<keyword evidence="3 5" id="KW-1133">Transmembrane helix</keyword>
<protein>
    <submittedName>
        <fullName evidence="7">YIP1 family protein</fullName>
    </submittedName>
</protein>
<evidence type="ECO:0000313" key="8">
    <source>
        <dbReference type="Proteomes" id="UP000284416"/>
    </source>
</evidence>
<keyword evidence="8" id="KW-1185">Reference proteome</keyword>
<evidence type="ECO:0000256" key="2">
    <source>
        <dbReference type="ARBA" id="ARBA00022692"/>
    </source>
</evidence>
<keyword evidence="2 5" id="KW-0812">Transmembrane</keyword>
<sequence>METRVETNVQQQTPSLLGIFTSPSEQFERIRTNPKIWIPLLIVAVVNAVGMAMMAMMMDTDTLIKQGIPAENAEMFLTGTRIAMVVTGVLSPGIGAVVSSAIQLLIAKIAKVGVSFRQLFSMNTYITIVTAVGLLLNNAVAMAIRANPETPVTSLGGLLGKDQAGVLGSIEFFAIWAMILTATGLHKTARFSKALAWTITIIFFLIGLGIAMVGTLLQGAPKL</sequence>
<accession>A0A417YW91</accession>
<comment type="subcellular location">
    <subcellularLocation>
        <location evidence="1">Membrane</location>
        <topology evidence="1">Multi-pass membrane protein</topology>
    </subcellularLocation>
</comment>
<feature type="domain" description="Yip1" evidence="6">
    <location>
        <begin position="18"/>
        <end position="211"/>
    </location>
</feature>
<proteinExistence type="predicted"/>
<reference evidence="7 8" key="1">
    <citation type="journal article" date="2017" name="Int. J. Syst. Evol. Microbiol.">
        <title>Bacillus notoginsengisoli sp. nov., a novel bacterium isolated from the rhizosphere of Panax notoginseng.</title>
        <authorList>
            <person name="Zhang M.Y."/>
            <person name="Cheng J."/>
            <person name="Cai Y."/>
            <person name="Zhang T.Y."/>
            <person name="Wu Y.Y."/>
            <person name="Manikprabhu D."/>
            <person name="Li W.J."/>
            <person name="Zhang Y.X."/>
        </authorList>
    </citation>
    <scope>NUCLEOTIDE SEQUENCE [LARGE SCALE GENOMIC DNA]</scope>
    <source>
        <strain evidence="7 8">JCM 30743</strain>
    </source>
</reference>
<dbReference type="AlphaFoldDB" id="A0A417YW91"/>
<dbReference type="InterPro" id="IPR006977">
    <property type="entry name" value="Yip1_dom"/>
</dbReference>
<comment type="caution">
    <text evidence="7">The sequence shown here is derived from an EMBL/GenBank/DDBJ whole genome shotgun (WGS) entry which is preliminary data.</text>
</comment>
<keyword evidence="4 5" id="KW-0472">Membrane</keyword>
<dbReference type="EMBL" id="QWEG01000004">
    <property type="protein sequence ID" value="RHW41521.1"/>
    <property type="molecule type" value="Genomic_DNA"/>
</dbReference>
<dbReference type="OrthoDB" id="2940219at2"/>
<dbReference type="RefSeq" id="WP_118920105.1">
    <property type="nucleotide sequence ID" value="NZ_QWEG01000004.1"/>
</dbReference>
<evidence type="ECO:0000256" key="3">
    <source>
        <dbReference type="ARBA" id="ARBA00022989"/>
    </source>
</evidence>